<evidence type="ECO:0000256" key="6">
    <source>
        <dbReference type="RuleBase" id="RU004379"/>
    </source>
</evidence>
<evidence type="ECO:0000256" key="3">
    <source>
        <dbReference type="ARBA" id="ARBA00022692"/>
    </source>
</evidence>
<evidence type="ECO:0000256" key="1">
    <source>
        <dbReference type="ARBA" id="ARBA00004141"/>
    </source>
</evidence>
<evidence type="ECO:0000256" key="5">
    <source>
        <dbReference type="ARBA" id="ARBA00023136"/>
    </source>
</evidence>
<feature type="transmembrane region" description="Helical" evidence="6">
    <location>
        <begin position="71"/>
        <end position="94"/>
    </location>
</feature>
<feature type="transmembrane region" description="Helical" evidence="6">
    <location>
        <begin position="185"/>
        <end position="203"/>
    </location>
</feature>
<dbReference type="PANTHER" id="PTHR23291">
    <property type="entry name" value="BAX INHIBITOR-RELATED"/>
    <property type="match status" value="1"/>
</dbReference>
<sequence>MADWNDNQQTRQGFGTSPGQTGDLAGTTFDAGLRKHMLSIYNYMASGVLLTGIVAMLFARGDDQSMAAQMFYNGGILTWIIQLSPLAIVLAMSFGRDRFSTATLQAMFWGFCVLMGLSLSYIFLIYTGASIATTFFATAGAFAGLSLFGYTTQKDLSGFGSFLVMGVIGLIIASVINIFLQSEALMWAVSFLGVLIFAGLTAWDTQRLKNEYLAIQQIKMTNPSVAAAYPMGKLVIMGALSLYLDFINMFLFLLRFMGAARE</sequence>
<dbReference type="Proteomes" id="UP001497045">
    <property type="component" value="Unassembled WGS sequence"/>
</dbReference>
<dbReference type="CDD" id="cd10432">
    <property type="entry name" value="BI-1-like_bacterial"/>
    <property type="match status" value="1"/>
</dbReference>
<feature type="transmembrane region" description="Helical" evidence="6">
    <location>
        <begin position="131"/>
        <end position="150"/>
    </location>
</feature>
<feature type="transmembrane region" description="Helical" evidence="6">
    <location>
        <begin position="106"/>
        <end position="124"/>
    </location>
</feature>
<evidence type="ECO:0000256" key="7">
    <source>
        <dbReference type="SAM" id="MobiDB-lite"/>
    </source>
</evidence>
<dbReference type="EMBL" id="JBBYHV010000001">
    <property type="protein sequence ID" value="MEL1249540.1"/>
    <property type="molecule type" value="Genomic_DNA"/>
</dbReference>
<dbReference type="PANTHER" id="PTHR23291:SF50">
    <property type="entry name" value="PROTEIN LIFEGUARD 4"/>
    <property type="match status" value="1"/>
</dbReference>
<feature type="transmembrane region" description="Helical" evidence="6">
    <location>
        <begin position="156"/>
        <end position="180"/>
    </location>
</feature>
<evidence type="ECO:0000256" key="4">
    <source>
        <dbReference type="ARBA" id="ARBA00022989"/>
    </source>
</evidence>
<feature type="transmembrane region" description="Helical" evidence="6">
    <location>
        <begin position="40"/>
        <end position="59"/>
    </location>
</feature>
<dbReference type="Pfam" id="PF01027">
    <property type="entry name" value="Bax1-I"/>
    <property type="match status" value="1"/>
</dbReference>
<keyword evidence="9" id="KW-1185">Reference proteome</keyword>
<dbReference type="InterPro" id="IPR006214">
    <property type="entry name" value="Bax_inhibitor_1-related"/>
</dbReference>
<accession>A0ABU9IAY0</accession>
<feature type="compositionally biased region" description="Polar residues" evidence="7">
    <location>
        <begin position="1"/>
        <end position="20"/>
    </location>
</feature>
<evidence type="ECO:0000256" key="2">
    <source>
        <dbReference type="ARBA" id="ARBA00010350"/>
    </source>
</evidence>
<keyword evidence="5 6" id="KW-0472">Membrane</keyword>
<comment type="similarity">
    <text evidence="2 6">Belongs to the BI1 family.</text>
</comment>
<keyword evidence="3 6" id="KW-0812">Transmembrane</keyword>
<keyword evidence="4 6" id="KW-1133">Transmembrane helix</keyword>
<organism evidence="8 9">
    <name type="scientific">Aurantiacibacter gilvus</name>
    <dbReference type="NCBI Taxonomy" id="3139141"/>
    <lineage>
        <taxon>Bacteria</taxon>
        <taxon>Pseudomonadati</taxon>
        <taxon>Pseudomonadota</taxon>
        <taxon>Alphaproteobacteria</taxon>
        <taxon>Sphingomonadales</taxon>
        <taxon>Erythrobacteraceae</taxon>
        <taxon>Aurantiacibacter</taxon>
    </lineage>
</organism>
<feature type="transmembrane region" description="Helical" evidence="6">
    <location>
        <begin position="234"/>
        <end position="254"/>
    </location>
</feature>
<comment type="subcellular location">
    <subcellularLocation>
        <location evidence="1">Membrane</location>
        <topology evidence="1">Multi-pass membrane protein</topology>
    </subcellularLocation>
</comment>
<proteinExistence type="inferred from homology"/>
<evidence type="ECO:0000313" key="8">
    <source>
        <dbReference type="EMBL" id="MEL1249540.1"/>
    </source>
</evidence>
<gene>
    <name evidence="8" type="ORF">AAEO60_02520</name>
</gene>
<dbReference type="RefSeq" id="WP_341672075.1">
    <property type="nucleotide sequence ID" value="NZ_JBBYHV010000001.1"/>
</dbReference>
<evidence type="ECO:0000313" key="9">
    <source>
        <dbReference type="Proteomes" id="UP001497045"/>
    </source>
</evidence>
<comment type="caution">
    <text evidence="8">The sequence shown here is derived from an EMBL/GenBank/DDBJ whole genome shotgun (WGS) entry which is preliminary data.</text>
</comment>
<feature type="region of interest" description="Disordered" evidence="7">
    <location>
        <begin position="1"/>
        <end position="22"/>
    </location>
</feature>
<name>A0ABU9IAY0_9SPHN</name>
<protein>
    <submittedName>
        <fullName evidence="8">Bax inhibitor-1/YccA family protein</fullName>
    </submittedName>
</protein>
<reference evidence="8 9" key="1">
    <citation type="submission" date="2024-04" db="EMBL/GenBank/DDBJ databases">
        <title>Aurantiacibacter sp. DGU6 16S ribosomal RNA gene Genome sequencing and assembly.</title>
        <authorList>
            <person name="Park S."/>
        </authorList>
    </citation>
    <scope>NUCLEOTIDE SEQUENCE [LARGE SCALE GENOMIC DNA]</scope>
    <source>
        <strain evidence="8 9">DGU6</strain>
    </source>
</reference>